<accession>A0A9E3H9H9</accession>
<name>A0A9E3H9H9_9NOST</name>
<dbReference type="AlphaFoldDB" id="A0A9E3H9H9"/>
<organism evidence="1 2">
    <name type="scientific">Pelatocladus maniniholoensis HA4357-MV3</name>
    <dbReference type="NCBI Taxonomy" id="1117104"/>
    <lineage>
        <taxon>Bacteria</taxon>
        <taxon>Bacillati</taxon>
        <taxon>Cyanobacteriota</taxon>
        <taxon>Cyanophyceae</taxon>
        <taxon>Nostocales</taxon>
        <taxon>Nostocaceae</taxon>
        <taxon>Pelatocladus</taxon>
    </lineage>
</organism>
<reference evidence="1" key="1">
    <citation type="submission" date="2021-05" db="EMBL/GenBank/DDBJ databases">
        <authorList>
            <person name="Pietrasiak N."/>
            <person name="Ward R."/>
            <person name="Stajich J.E."/>
            <person name="Kurbessoian T."/>
        </authorList>
    </citation>
    <scope>NUCLEOTIDE SEQUENCE</scope>
    <source>
        <strain evidence="1">HA4357-MV3</strain>
    </source>
</reference>
<proteinExistence type="predicted"/>
<evidence type="ECO:0000313" key="1">
    <source>
        <dbReference type="EMBL" id="MBW4433187.1"/>
    </source>
</evidence>
<reference evidence="1" key="2">
    <citation type="journal article" date="2022" name="Microbiol. Resour. Announc.">
        <title>Metagenome Sequencing to Explore Phylogenomics of Terrestrial Cyanobacteria.</title>
        <authorList>
            <person name="Ward R.D."/>
            <person name="Stajich J.E."/>
            <person name="Johansen J.R."/>
            <person name="Huntemann M."/>
            <person name="Clum A."/>
            <person name="Foster B."/>
            <person name="Foster B."/>
            <person name="Roux S."/>
            <person name="Palaniappan K."/>
            <person name="Varghese N."/>
            <person name="Mukherjee S."/>
            <person name="Reddy T.B.K."/>
            <person name="Daum C."/>
            <person name="Copeland A."/>
            <person name="Chen I.A."/>
            <person name="Ivanova N.N."/>
            <person name="Kyrpides N.C."/>
            <person name="Shapiro N."/>
            <person name="Eloe-Fadrosh E.A."/>
            <person name="Pietrasiak N."/>
        </authorList>
    </citation>
    <scope>NUCLEOTIDE SEQUENCE</scope>
    <source>
        <strain evidence="1">HA4357-MV3</strain>
    </source>
</reference>
<sequence>MINATFTIKTQSINETHDGQGVKIAYGECKFSHYSKDGVVEDIISYRAKGSTAVSIAEAGVNSCGVVIGYLDLEVKDTGKGYKSKLCTLVIRNFIPTTTANTTLATTAIPNKSDVEDK</sequence>
<protein>
    <submittedName>
        <fullName evidence="1">Uncharacterized protein</fullName>
    </submittedName>
</protein>
<evidence type="ECO:0000313" key="2">
    <source>
        <dbReference type="Proteomes" id="UP000813215"/>
    </source>
</evidence>
<gene>
    <name evidence="1" type="ORF">KME28_16040</name>
</gene>
<comment type="caution">
    <text evidence="1">The sequence shown here is derived from an EMBL/GenBank/DDBJ whole genome shotgun (WGS) entry which is preliminary data.</text>
</comment>
<dbReference type="Proteomes" id="UP000813215">
    <property type="component" value="Unassembled WGS sequence"/>
</dbReference>
<dbReference type="EMBL" id="JAHHHW010000099">
    <property type="protein sequence ID" value="MBW4433187.1"/>
    <property type="molecule type" value="Genomic_DNA"/>
</dbReference>